<feature type="region of interest" description="Disordered" evidence="1">
    <location>
        <begin position="1"/>
        <end position="20"/>
    </location>
</feature>
<sequence length="172" mass="19436">MPLRYPHEKQKAATRPRGDETRTHICHLSQLFRGSSAELWDGAGVDAQQWSTNSHPRRGKQARNWVVVDGGPRSGKSAIALTVLFRFILFLSRFRFLFCMTEMAFASSVPPYPSTRLHLVWQASTTTKRRRGPFFLLLLCGLPEFSPQQPLSPGLGSLPGCQRWMDGIMAYT</sequence>
<dbReference type="Proteomes" id="UP001304895">
    <property type="component" value="Unassembled WGS sequence"/>
</dbReference>
<accession>A0AAN6UTN6</accession>
<protein>
    <submittedName>
        <fullName evidence="2">Uncharacterized protein</fullName>
    </submittedName>
</protein>
<evidence type="ECO:0000313" key="2">
    <source>
        <dbReference type="EMBL" id="KAK4138730.1"/>
    </source>
</evidence>
<reference evidence="2" key="1">
    <citation type="journal article" date="2023" name="Mol. Phylogenet. Evol.">
        <title>Genome-scale phylogeny and comparative genomics of the fungal order Sordariales.</title>
        <authorList>
            <person name="Hensen N."/>
            <person name="Bonometti L."/>
            <person name="Westerberg I."/>
            <person name="Brannstrom I.O."/>
            <person name="Guillou S."/>
            <person name="Cros-Aarteil S."/>
            <person name="Calhoun S."/>
            <person name="Haridas S."/>
            <person name="Kuo A."/>
            <person name="Mondo S."/>
            <person name="Pangilinan J."/>
            <person name="Riley R."/>
            <person name="LaButti K."/>
            <person name="Andreopoulos B."/>
            <person name="Lipzen A."/>
            <person name="Chen C."/>
            <person name="Yan M."/>
            <person name="Daum C."/>
            <person name="Ng V."/>
            <person name="Clum A."/>
            <person name="Steindorff A."/>
            <person name="Ohm R.A."/>
            <person name="Martin F."/>
            <person name="Silar P."/>
            <person name="Natvig D.O."/>
            <person name="Lalanne C."/>
            <person name="Gautier V."/>
            <person name="Ament-Velasquez S.L."/>
            <person name="Kruys A."/>
            <person name="Hutchinson M.I."/>
            <person name="Powell A.J."/>
            <person name="Barry K."/>
            <person name="Miller A.N."/>
            <person name="Grigoriev I.V."/>
            <person name="Debuchy R."/>
            <person name="Gladieux P."/>
            <person name="Hiltunen Thoren M."/>
            <person name="Johannesson H."/>
        </authorList>
    </citation>
    <scope>NUCLEOTIDE SEQUENCE</scope>
    <source>
        <strain evidence="2">CBS 123565</strain>
    </source>
</reference>
<keyword evidence="3" id="KW-1185">Reference proteome</keyword>
<dbReference type="EMBL" id="MU853401">
    <property type="protein sequence ID" value="KAK4138730.1"/>
    <property type="molecule type" value="Genomic_DNA"/>
</dbReference>
<evidence type="ECO:0000256" key="1">
    <source>
        <dbReference type="SAM" id="MobiDB-lite"/>
    </source>
</evidence>
<proteinExistence type="predicted"/>
<gene>
    <name evidence="2" type="ORF">BT67DRAFT_20153</name>
</gene>
<dbReference type="AlphaFoldDB" id="A0AAN6UTN6"/>
<comment type="caution">
    <text evidence="2">The sequence shown here is derived from an EMBL/GenBank/DDBJ whole genome shotgun (WGS) entry which is preliminary data.</text>
</comment>
<name>A0AAN6UTN6_9PEZI</name>
<reference evidence="2" key="2">
    <citation type="submission" date="2023-05" db="EMBL/GenBank/DDBJ databases">
        <authorList>
            <consortium name="Lawrence Berkeley National Laboratory"/>
            <person name="Steindorff A."/>
            <person name="Hensen N."/>
            <person name="Bonometti L."/>
            <person name="Westerberg I."/>
            <person name="Brannstrom I.O."/>
            <person name="Guillou S."/>
            <person name="Cros-Aarteil S."/>
            <person name="Calhoun S."/>
            <person name="Haridas S."/>
            <person name="Kuo A."/>
            <person name="Mondo S."/>
            <person name="Pangilinan J."/>
            <person name="Riley R."/>
            <person name="Labutti K."/>
            <person name="Andreopoulos B."/>
            <person name="Lipzen A."/>
            <person name="Chen C."/>
            <person name="Yanf M."/>
            <person name="Daum C."/>
            <person name="Ng V."/>
            <person name="Clum A."/>
            <person name="Ohm R."/>
            <person name="Martin F."/>
            <person name="Silar P."/>
            <person name="Natvig D."/>
            <person name="Lalanne C."/>
            <person name="Gautier V."/>
            <person name="Ament-Velasquez S.L."/>
            <person name="Kruys A."/>
            <person name="Hutchinson M.I."/>
            <person name="Powell A.J."/>
            <person name="Barry K."/>
            <person name="Miller A.N."/>
            <person name="Grigoriev I.V."/>
            <person name="Debuchy R."/>
            <person name="Gladieux P."/>
            <person name="Thoren M.H."/>
            <person name="Johannesson H."/>
        </authorList>
    </citation>
    <scope>NUCLEOTIDE SEQUENCE</scope>
    <source>
        <strain evidence="2">CBS 123565</strain>
    </source>
</reference>
<evidence type="ECO:0000313" key="3">
    <source>
        <dbReference type="Proteomes" id="UP001304895"/>
    </source>
</evidence>
<organism evidence="2 3">
    <name type="scientific">Trichocladium antarcticum</name>
    <dbReference type="NCBI Taxonomy" id="1450529"/>
    <lineage>
        <taxon>Eukaryota</taxon>
        <taxon>Fungi</taxon>
        <taxon>Dikarya</taxon>
        <taxon>Ascomycota</taxon>
        <taxon>Pezizomycotina</taxon>
        <taxon>Sordariomycetes</taxon>
        <taxon>Sordariomycetidae</taxon>
        <taxon>Sordariales</taxon>
        <taxon>Chaetomiaceae</taxon>
        <taxon>Trichocladium</taxon>
    </lineage>
</organism>